<dbReference type="AlphaFoldDB" id="A0A2G9XBQ8"/>
<reference evidence="1 2" key="1">
    <citation type="submission" date="2017-09" db="EMBL/GenBank/DDBJ databases">
        <title>Depth-based differentiation of microbial function through sediment-hosted aquifers and enrichment of novel symbionts in the deep terrestrial subsurface.</title>
        <authorList>
            <person name="Probst A.J."/>
            <person name="Ladd B."/>
            <person name="Jarett J.K."/>
            <person name="Geller-Mcgrath D.E."/>
            <person name="Sieber C.M."/>
            <person name="Emerson J.B."/>
            <person name="Anantharaman K."/>
            <person name="Thomas B.C."/>
            <person name="Malmstrom R."/>
            <person name="Stieglmeier M."/>
            <person name="Klingl A."/>
            <person name="Woyke T."/>
            <person name="Ryan C.M."/>
            <person name="Banfield J.F."/>
        </authorList>
    </citation>
    <scope>NUCLEOTIDE SEQUENCE [LARGE SCALE GENOMIC DNA]</scope>
    <source>
        <strain evidence="1">CG23_combo_of_CG06-09_8_20_14_all_40_14</strain>
    </source>
</reference>
<accession>A0A2G9XBQ8</accession>
<evidence type="ECO:0000313" key="2">
    <source>
        <dbReference type="Proteomes" id="UP000231388"/>
    </source>
</evidence>
<evidence type="ECO:0000313" key="1">
    <source>
        <dbReference type="EMBL" id="PIP04367.1"/>
    </source>
</evidence>
<dbReference type="Proteomes" id="UP000231388">
    <property type="component" value="Unassembled WGS sequence"/>
</dbReference>
<protein>
    <recommendedName>
        <fullName evidence="3">KOW domain-containing protein</fullName>
    </recommendedName>
</protein>
<name>A0A2G9XBQ8_UNCKA</name>
<dbReference type="EMBL" id="PCQY01000033">
    <property type="protein sequence ID" value="PIP04367.1"/>
    <property type="molecule type" value="Genomic_DNA"/>
</dbReference>
<proteinExistence type="predicted"/>
<comment type="caution">
    <text evidence="1">The sequence shown here is derived from an EMBL/GenBank/DDBJ whole genome shotgun (WGS) entry which is preliminary data.</text>
</comment>
<gene>
    <name evidence="1" type="ORF">COX53_02875</name>
</gene>
<evidence type="ECO:0008006" key="3">
    <source>
        <dbReference type="Google" id="ProtNLM"/>
    </source>
</evidence>
<organism evidence="1 2">
    <name type="scientific">candidate division WWE3 bacterium CG23_combo_of_CG06-09_8_20_14_all_40_14</name>
    <dbReference type="NCBI Taxonomy" id="1975095"/>
    <lineage>
        <taxon>Bacteria</taxon>
        <taxon>Katanobacteria</taxon>
    </lineage>
</organism>
<sequence>MLRSLIVKKYRQNKTSFVERGLPAEGKVLVKAGEVVKSFSKVGECLYSEKSQKISFEGELVKKEGERVFANEVLWVLRKGFLKSKEGKAPFSGIISRVDEEHKTFFIERLAREYSLIAGAPGTIKSVIKNKAVLIETTAIEVFGVFGKGEDVSGELVVVGDYKDSDGVEIDKRHTGKIVACGFVNSYMYSKAKLFGVLGFVCGGVDYGFCESQVGVISLIAVTGFGRLPMDPVLFNYFKGVESRFIVLRPSIPQIIVPEEQSLEWAKGIDGVYTDVREGQVVQIFDQSRYGLTGTVVGIEKDEVKVEVWEEGKILKLSPDSIGVIANP</sequence>